<dbReference type="PANTHER" id="PTHR11806:SF0">
    <property type="entry name" value="PROTEIN MTO1 HOMOLOG, MITOCHONDRIAL"/>
    <property type="match status" value="1"/>
</dbReference>
<dbReference type="AlphaFoldDB" id="A0A381T2R6"/>
<keyword evidence="4" id="KW-0274">FAD</keyword>
<feature type="domain" description="tRNA uridine 5-carboxymethylaminomethyl modification enzyme C-terminal subdomain" evidence="5">
    <location>
        <begin position="354"/>
        <end position="425"/>
    </location>
</feature>
<evidence type="ECO:0000256" key="1">
    <source>
        <dbReference type="ARBA" id="ARBA00001974"/>
    </source>
</evidence>
<comment type="cofactor">
    <cofactor evidence="1">
        <name>FAD</name>
        <dbReference type="ChEBI" id="CHEBI:57692"/>
    </cofactor>
</comment>
<evidence type="ECO:0000256" key="3">
    <source>
        <dbReference type="ARBA" id="ARBA00022630"/>
    </source>
</evidence>
<dbReference type="SMART" id="SM01228">
    <property type="entry name" value="GIDA_assoc_3"/>
    <property type="match status" value="1"/>
</dbReference>
<name>A0A381T2R6_9ZZZZ</name>
<dbReference type="InterPro" id="IPR026904">
    <property type="entry name" value="MnmG_C"/>
</dbReference>
<evidence type="ECO:0000256" key="2">
    <source>
        <dbReference type="ARBA" id="ARBA00007653"/>
    </source>
</evidence>
<organism evidence="6">
    <name type="scientific">marine metagenome</name>
    <dbReference type="NCBI Taxonomy" id="408172"/>
    <lineage>
        <taxon>unclassified sequences</taxon>
        <taxon>metagenomes</taxon>
        <taxon>ecological metagenomes</taxon>
    </lineage>
</organism>
<feature type="non-terminal residue" evidence="6">
    <location>
        <position position="1"/>
    </location>
</feature>
<dbReference type="GO" id="GO:0005829">
    <property type="term" value="C:cytosol"/>
    <property type="evidence" value="ECO:0007669"/>
    <property type="project" value="TreeGrafter"/>
</dbReference>
<dbReference type="InterPro" id="IPR036188">
    <property type="entry name" value="FAD/NAD-bd_sf"/>
</dbReference>
<dbReference type="PANTHER" id="PTHR11806">
    <property type="entry name" value="GLUCOSE INHIBITED DIVISION PROTEIN A"/>
    <property type="match status" value="1"/>
</dbReference>
<dbReference type="Pfam" id="PF01134">
    <property type="entry name" value="GIDA"/>
    <property type="match status" value="1"/>
</dbReference>
<dbReference type="InterPro" id="IPR044920">
    <property type="entry name" value="MnmG_C_subdom_sf"/>
</dbReference>
<dbReference type="InterPro" id="IPR002218">
    <property type="entry name" value="MnmG-rel"/>
</dbReference>
<dbReference type="GO" id="GO:0030488">
    <property type="term" value="P:tRNA methylation"/>
    <property type="evidence" value="ECO:0007669"/>
    <property type="project" value="TreeGrafter"/>
</dbReference>
<dbReference type="InterPro" id="IPR047001">
    <property type="entry name" value="MnmG_C_subdom"/>
</dbReference>
<comment type="similarity">
    <text evidence="2">Belongs to the MnmG family.</text>
</comment>
<dbReference type="GO" id="GO:0050660">
    <property type="term" value="F:flavin adenine dinucleotide binding"/>
    <property type="evidence" value="ECO:0007669"/>
    <property type="project" value="InterPro"/>
</dbReference>
<keyword evidence="3" id="KW-0285">Flavoprotein</keyword>
<sequence>VSLGFRSGRLKTGTPPRLKKGSINWKKTSLAYGDKNPVPFSYYSNEFNPPNEPCHTIKTNPDVHDIISDNVGRSPLFSGDIGGKGPRYCPSIEDKVHRFSDRESHGLFLEPEWKNSDQIYLNGFSTSLPEDVQLSALRRIPGLESVEFFRPGYAIEYDYFPPSQLKASLESKDISGLFFAGQMNGTSGYEEAAAQGLLCGINAVSVIQNADPLVLSRSSSYIGVMVDDLITKDTLEPYRMFTSRAEYRLMLRFSNTSDRLYETSLDRCLLPKTMLLKLKKVLGAKEEILQGLDFSVKPDEILSDTPMKQPLPAKELVKRPGVSLFDLPKRFLKRALDFPGWLGEDILFDVESSVKYHGYIKRHLKDIEKMKKNEMLTVSDIVDYRSIPGLSKEAVEKLSSVRPETLGQAMRISGITPADASVLLINILK</sequence>
<dbReference type="Gene3D" id="3.50.50.60">
    <property type="entry name" value="FAD/NAD(P)-binding domain"/>
    <property type="match status" value="1"/>
</dbReference>
<dbReference type="Gene3D" id="2.40.30.260">
    <property type="match status" value="1"/>
</dbReference>
<evidence type="ECO:0000256" key="4">
    <source>
        <dbReference type="ARBA" id="ARBA00022827"/>
    </source>
</evidence>
<dbReference type="InterPro" id="IPR020595">
    <property type="entry name" value="MnmG-rel_CS"/>
</dbReference>
<dbReference type="PROSITE" id="PS01280">
    <property type="entry name" value="GIDA_1"/>
    <property type="match status" value="1"/>
</dbReference>
<proteinExistence type="inferred from homology"/>
<dbReference type="FunFam" id="3.50.50.60:FF:000002">
    <property type="entry name" value="tRNA uridine 5-carboxymethylaminomethyl modification enzyme MnmG"/>
    <property type="match status" value="1"/>
</dbReference>
<dbReference type="Pfam" id="PF13932">
    <property type="entry name" value="SAM_GIDA_C"/>
    <property type="match status" value="1"/>
</dbReference>
<dbReference type="Gene3D" id="1.10.10.1800">
    <property type="entry name" value="tRNA uridine 5-carboxymethylaminomethyl modification enzyme MnmG/GidA"/>
    <property type="match status" value="1"/>
</dbReference>
<evidence type="ECO:0000313" key="6">
    <source>
        <dbReference type="EMBL" id="SVA10510.1"/>
    </source>
</evidence>
<gene>
    <name evidence="6" type="ORF">METZ01_LOCUS63364</name>
</gene>
<accession>A0A381T2R6</accession>
<dbReference type="InterPro" id="IPR040131">
    <property type="entry name" value="MnmG_N"/>
</dbReference>
<dbReference type="GO" id="GO:0002098">
    <property type="term" value="P:tRNA wobble uridine modification"/>
    <property type="evidence" value="ECO:0007669"/>
    <property type="project" value="TreeGrafter"/>
</dbReference>
<protein>
    <recommendedName>
        <fullName evidence="5">tRNA uridine 5-carboxymethylaminomethyl modification enzyme C-terminal subdomain domain-containing protein</fullName>
    </recommendedName>
</protein>
<dbReference type="EMBL" id="UINC01003940">
    <property type="protein sequence ID" value="SVA10510.1"/>
    <property type="molecule type" value="Genomic_DNA"/>
</dbReference>
<dbReference type="Gene3D" id="1.10.150.570">
    <property type="entry name" value="GidA associated domain, C-terminal subdomain"/>
    <property type="match status" value="1"/>
</dbReference>
<reference evidence="6" key="1">
    <citation type="submission" date="2018-05" db="EMBL/GenBank/DDBJ databases">
        <authorList>
            <person name="Lanie J.A."/>
            <person name="Ng W.-L."/>
            <person name="Kazmierczak K.M."/>
            <person name="Andrzejewski T.M."/>
            <person name="Davidsen T.M."/>
            <person name="Wayne K.J."/>
            <person name="Tettelin H."/>
            <person name="Glass J.I."/>
            <person name="Rusch D."/>
            <person name="Podicherti R."/>
            <person name="Tsui H.-C.T."/>
            <person name="Winkler M.E."/>
        </authorList>
    </citation>
    <scope>NUCLEOTIDE SEQUENCE</scope>
</reference>
<dbReference type="SUPFAM" id="SSF51905">
    <property type="entry name" value="FAD/NAD(P)-binding domain"/>
    <property type="match status" value="1"/>
</dbReference>
<evidence type="ECO:0000259" key="5">
    <source>
        <dbReference type="SMART" id="SM01228"/>
    </source>
</evidence>
<dbReference type="FunFam" id="1.10.150.570:FF:000001">
    <property type="entry name" value="tRNA uridine 5-carboxymethylaminomethyl modification enzyme MnmG"/>
    <property type="match status" value="1"/>
</dbReference>